<gene>
    <name evidence="7" type="ORF">G9C98_006706</name>
</gene>
<keyword evidence="3 6" id="KW-0812">Transmembrane</keyword>
<dbReference type="OrthoDB" id="6366728at2759"/>
<feature type="transmembrane region" description="Helical" evidence="6">
    <location>
        <begin position="20"/>
        <end position="42"/>
    </location>
</feature>
<dbReference type="EMBL" id="JAAOIC020000044">
    <property type="protein sequence ID" value="KAG8038379.1"/>
    <property type="molecule type" value="Genomic_DNA"/>
</dbReference>
<organism evidence="7 8">
    <name type="scientific">Cotesia typhae</name>
    <dbReference type="NCBI Taxonomy" id="2053667"/>
    <lineage>
        <taxon>Eukaryota</taxon>
        <taxon>Metazoa</taxon>
        <taxon>Ecdysozoa</taxon>
        <taxon>Arthropoda</taxon>
        <taxon>Hexapoda</taxon>
        <taxon>Insecta</taxon>
        <taxon>Pterygota</taxon>
        <taxon>Neoptera</taxon>
        <taxon>Endopterygota</taxon>
        <taxon>Hymenoptera</taxon>
        <taxon>Apocrita</taxon>
        <taxon>Ichneumonoidea</taxon>
        <taxon>Braconidae</taxon>
        <taxon>Microgastrinae</taxon>
        <taxon>Cotesia</taxon>
    </lineage>
</organism>
<feature type="transmembrane region" description="Helical" evidence="6">
    <location>
        <begin position="187"/>
        <end position="211"/>
    </location>
</feature>
<evidence type="ECO:0000313" key="8">
    <source>
        <dbReference type="Proteomes" id="UP000729913"/>
    </source>
</evidence>
<keyword evidence="2" id="KW-1003">Cell membrane</keyword>
<dbReference type="Pfam" id="PF08395">
    <property type="entry name" value="7tm_7"/>
    <property type="match status" value="1"/>
</dbReference>
<reference evidence="7" key="1">
    <citation type="submission" date="2020-03" db="EMBL/GenBank/DDBJ databases">
        <authorList>
            <person name="Chebbi M.A."/>
            <person name="Drezen J.M."/>
        </authorList>
    </citation>
    <scope>NUCLEOTIDE SEQUENCE</scope>
    <source>
        <tissue evidence="7">Whole body</tissue>
    </source>
</reference>
<dbReference type="InterPro" id="IPR013604">
    <property type="entry name" value="7TM_chemorcpt"/>
</dbReference>
<feature type="non-terminal residue" evidence="7">
    <location>
        <position position="1"/>
    </location>
</feature>
<reference evidence="7" key="2">
    <citation type="submission" date="2021-04" db="EMBL/GenBank/DDBJ databases">
        <title>Genome-wide patterns of bracovirus chromosomal integration into multiple host tissues during parasitism.</title>
        <authorList>
            <person name="Chebbi M.A.C."/>
        </authorList>
    </citation>
    <scope>NUCLEOTIDE SEQUENCE</scope>
    <source>
        <tissue evidence="7">Whole body</tissue>
    </source>
</reference>
<keyword evidence="4 6" id="KW-1133">Transmembrane helix</keyword>
<evidence type="ECO:0000256" key="3">
    <source>
        <dbReference type="ARBA" id="ARBA00022692"/>
    </source>
</evidence>
<feature type="transmembrane region" description="Helical" evidence="6">
    <location>
        <begin position="223"/>
        <end position="243"/>
    </location>
</feature>
<keyword evidence="8" id="KW-1185">Reference proteome</keyword>
<evidence type="ECO:0000256" key="5">
    <source>
        <dbReference type="ARBA" id="ARBA00023136"/>
    </source>
</evidence>
<accession>A0A8J5RF65</accession>
<evidence type="ECO:0000256" key="2">
    <source>
        <dbReference type="ARBA" id="ARBA00022475"/>
    </source>
</evidence>
<comment type="caution">
    <text evidence="7">The sequence shown here is derived from an EMBL/GenBank/DDBJ whole genome shotgun (WGS) entry which is preliminary data.</text>
</comment>
<evidence type="ECO:0000256" key="4">
    <source>
        <dbReference type="ARBA" id="ARBA00022989"/>
    </source>
</evidence>
<protein>
    <recommendedName>
        <fullName evidence="9">Gustatory receptor</fullName>
    </recommendedName>
</protein>
<proteinExistence type="predicted"/>
<dbReference type="AlphaFoldDB" id="A0A8J5RF65"/>
<evidence type="ECO:0008006" key="9">
    <source>
        <dbReference type="Google" id="ProtNLM"/>
    </source>
</evidence>
<feature type="transmembrane region" description="Helical" evidence="6">
    <location>
        <begin position="102"/>
        <end position="130"/>
    </location>
</feature>
<feature type="non-terminal residue" evidence="7">
    <location>
        <position position="253"/>
    </location>
</feature>
<name>A0A8J5RF65_9HYME</name>
<feature type="transmembrane region" description="Helical" evidence="6">
    <location>
        <begin position="73"/>
        <end position="96"/>
    </location>
</feature>
<sequence>TILVLKLLDQNHVESAMVKIIDKILLMSGIFIVLTVWLIYVLQQKTIVTILNRLYDVNNSLKKCRKYTLENDSFVYIFGFCNFALCFSIATLEIIVDSKYTVIMWAVPFIVGTSVFAQYTIFLSIIVQFFKSINKTILKIGNLSSKNKIKVSFVTKILYDDSLIKDIYNINFDFINLCEISNQIADFYAIPILVLTIYFVPTTTYNLYFMILSFIVSDDKSTIALYFDYGILIFCISLSYAALTTNVTRITRE</sequence>
<comment type="subcellular location">
    <subcellularLocation>
        <location evidence="1">Cell membrane</location>
        <topology evidence="1">Multi-pass membrane protein</topology>
    </subcellularLocation>
</comment>
<keyword evidence="5 6" id="KW-0472">Membrane</keyword>
<dbReference type="GO" id="GO:0050909">
    <property type="term" value="P:sensory perception of taste"/>
    <property type="evidence" value="ECO:0007669"/>
    <property type="project" value="InterPro"/>
</dbReference>
<dbReference type="Proteomes" id="UP000729913">
    <property type="component" value="Unassembled WGS sequence"/>
</dbReference>
<evidence type="ECO:0000313" key="7">
    <source>
        <dbReference type="EMBL" id="KAG8038379.1"/>
    </source>
</evidence>
<evidence type="ECO:0000256" key="6">
    <source>
        <dbReference type="SAM" id="Phobius"/>
    </source>
</evidence>
<dbReference type="GO" id="GO:0005886">
    <property type="term" value="C:plasma membrane"/>
    <property type="evidence" value="ECO:0007669"/>
    <property type="project" value="UniProtKB-SubCell"/>
</dbReference>
<evidence type="ECO:0000256" key="1">
    <source>
        <dbReference type="ARBA" id="ARBA00004651"/>
    </source>
</evidence>